<keyword evidence="3" id="KW-1185">Reference proteome</keyword>
<dbReference type="RefSeq" id="XP_038047626.1">
    <property type="nucleotide sequence ID" value="XM_038191698.1"/>
</dbReference>
<proteinExistence type="predicted"/>
<evidence type="ECO:0000313" key="2">
    <source>
        <dbReference type="EnsemblMetazoa" id="XP_038047626.1"/>
    </source>
</evidence>
<organism evidence="2 3">
    <name type="scientific">Patiria miniata</name>
    <name type="common">Bat star</name>
    <name type="synonym">Asterina miniata</name>
    <dbReference type="NCBI Taxonomy" id="46514"/>
    <lineage>
        <taxon>Eukaryota</taxon>
        <taxon>Metazoa</taxon>
        <taxon>Echinodermata</taxon>
        <taxon>Eleutherozoa</taxon>
        <taxon>Asterozoa</taxon>
        <taxon>Asteroidea</taxon>
        <taxon>Valvatacea</taxon>
        <taxon>Valvatida</taxon>
        <taxon>Asterinidae</taxon>
        <taxon>Patiria</taxon>
    </lineage>
</organism>
<dbReference type="Proteomes" id="UP000887568">
    <property type="component" value="Unplaced"/>
</dbReference>
<reference evidence="2" key="1">
    <citation type="submission" date="2022-11" db="UniProtKB">
        <authorList>
            <consortium name="EnsemblMetazoa"/>
        </authorList>
    </citation>
    <scope>IDENTIFICATION</scope>
</reference>
<feature type="region of interest" description="Disordered" evidence="1">
    <location>
        <begin position="24"/>
        <end position="88"/>
    </location>
</feature>
<dbReference type="AlphaFoldDB" id="A0A913Z9E0"/>
<protein>
    <submittedName>
        <fullName evidence="2">Uncharacterized protein</fullName>
    </submittedName>
</protein>
<feature type="compositionally biased region" description="Polar residues" evidence="1">
    <location>
        <begin position="24"/>
        <end position="54"/>
    </location>
</feature>
<name>A0A913Z9E0_PATMI</name>
<dbReference type="GeneID" id="119721731"/>
<accession>A0A913Z9E0</accession>
<dbReference type="EnsemblMetazoa" id="XM_038191698.1">
    <property type="protein sequence ID" value="XP_038047626.1"/>
    <property type="gene ID" value="LOC119721731"/>
</dbReference>
<evidence type="ECO:0000313" key="3">
    <source>
        <dbReference type="Proteomes" id="UP000887568"/>
    </source>
</evidence>
<evidence type="ECO:0000256" key="1">
    <source>
        <dbReference type="SAM" id="MobiDB-lite"/>
    </source>
</evidence>
<sequence length="182" mass="20546">MSTVRQVNPFGLQFSLQAQATTVNERPSLNKQSSDFRFGRDQQSNTYRSLSENTGVPLPGRRYSQPLTKDGEGHERQSSATYSGAMEHRSAPRHRQVHHPATAYAAQLTDLTQPEVMSHHSNISEAQEEDSFNPYVQQTPRLVHSAGAVHTRHHKGIMHIPGNYFRDLCILYGRYVLSMDSV</sequence>